<dbReference type="GO" id="GO:0004674">
    <property type="term" value="F:protein serine/threonine kinase activity"/>
    <property type="evidence" value="ECO:0007669"/>
    <property type="project" value="UniProtKB-KW"/>
</dbReference>
<dbReference type="Pfam" id="PF13581">
    <property type="entry name" value="HATPase_c_2"/>
    <property type="match status" value="1"/>
</dbReference>
<keyword evidence="1" id="KW-0723">Serine/threonine-protein kinase</keyword>
<dbReference type="InterPro" id="IPR003594">
    <property type="entry name" value="HATPase_dom"/>
</dbReference>
<feature type="transmembrane region" description="Helical" evidence="2">
    <location>
        <begin position="139"/>
        <end position="158"/>
    </location>
</feature>
<keyword evidence="4" id="KW-0547">Nucleotide-binding</keyword>
<proteinExistence type="predicted"/>
<dbReference type="PANTHER" id="PTHR35526">
    <property type="entry name" value="ANTI-SIGMA-F FACTOR RSBW-RELATED"/>
    <property type="match status" value="1"/>
</dbReference>
<dbReference type="AlphaFoldDB" id="A0AB39QWZ7"/>
<dbReference type="EMBL" id="CP163441">
    <property type="protein sequence ID" value="XDQ46878.1"/>
    <property type="molecule type" value="Genomic_DNA"/>
</dbReference>
<dbReference type="RefSeq" id="WP_369225918.1">
    <property type="nucleotide sequence ID" value="NZ_CP163441.1"/>
</dbReference>
<protein>
    <submittedName>
        <fullName evidence="4">ATP-binding protein</fullName>
    </submittedName>
</protein>
<gene>
    <name evidence="4" type="ORF">AB5J52_34015</name>
</gene>
<evidence type="ECO:0000256" key="2">
    <source>
        <dbReference type="SAM" id="Phobius"/>
    </source>
</evidence>
<dbReference type="InterPro" id="IPR036890">
    <property type="entry name" value="HATPase_C_sf"/>
</dbReference>
<sequence>MTRSLPREAESVPVARHLVRKALDDWKLHSLGDTAELVVTELVTNSVRHARSTTIRVTVRRLAGGTVQVAVIDMSHDMPVLLPPTEDAEDGRGLAVIDAVSTQWGTDLLPWGKRVWADLEQTAPALPLVPSYATLRGQAVYVLVWVALAALLVASVAYR</sequence>
<keyword evidence="2" id="KW-1133">Transmembrane helix</keyword>
<keyword evidence="1" id="KW-0418">Kinase</keyword>
<accession>A0AB39QWZ7</accession>
<dbReference type="GO" id="GO:0005524">
    <property type="term" value="F:ATP binding"/>
    <property type="evidence" value="ECO:0007669"/>
    <property type="project" value="UniProtKB-KW"/>
</dbReference>
<keyword evidence="4" id="KW-0067">ATP-binding</keyword>
<evidence type="ECO:0000313" key="4">
    <source>
        <dbReference type="EMBL" id="XDQ46878.1"/>
    </source>
</evidence>
<evidence type="ECO:0000256" key="1">
    <source>
        <dbReference type="ARBA" id="ARBA00022527"/>
    </source>
</evidence>
<name>A0AB39QWZ7_9ACTN</name>
<dbReference type="CDD" id="cd16936">
    <property type="entry name" value="HATPase_RsbW-like"/>
    <property type="match status" value="1"/>
</dbReference>
<evidence type="ECO:0000259" key="3">
    <source>
        <dbReference type="Pfam" id="PF13581"/>
    </source>
</evidence>
<dbReference type="InterPro" id="IPR050267">
    <property type="entry name" value="Anti-sigma-factor_SerPK"/>
</dbReference>
<feature type="domain" description="Histidine kinase/HSP90-like ATPase" evidence="3">
    <location>
        <begin position="6"/>
        <end position="101"/>
    </location>
</feature>
<keyword evidence="1" id="KW-0808">Transferase</keyword>
<keyword evidence="2" id="KW-0472">Membrane</keyword>
<keyword evidence="2" id="KW-0812">Transmembrane</keyword>
<dbReference type="PANTHER" id="PTHR35526:SF3">
    <property type="entry name" value="ANTI-SIGMA-F FACTOR RSBW"/>
    <property type="match status" value="1"/>
</dbReference>
<organism evidence="4">
    <name type="scientific">Streptomyces sp. R39</name>
    <dbReference type="NCBI Taxonomy" id="3238631"/>
    <lineage>
        <taxon>Bacteria</taxon>
        <taxon>Bacillati</taxon>
        <taxon>Actinomycetota</taxon>
        <taxon>Actinomycetes</taxon>
        <taxon>Kitasatosporales</taxon>
        <taxon>Streptomycetaceae</taxon>
        <taxon>Streptomyces</taxon>
    </lineage>
</organism>
<reference evidence="4" key="1">
    <citation type="submission" date="2024-07" db="EMBL/GenBank/DDBJ databases">
        <authorList>
            <person name="Yu S.T."/>
        </authorList>
    </citation>
    <scope>NUCLEOTIDE SEQUENCE</scope>
    <source>
        <strain evidence="4">R39</strain>
    </source>
</reference>
<dbReference type="SUPFAM" id="SSF55874">
    <property type="entry name" value="ATPase domain of HSP90 chaperone/DNA topoisomerase II/histidine kinase"/>
    <property type="match status" value="1"/>
</dbReference>
<dbReference type="Gene3D" id="3.30.565.10">
    <property type="entry name" value="Histidine kinase-like ATPase, C-terminal domain"/>
    <property type="match status" value="1"/>
</dbReference>